<accession>A0A4Y2ACN1</accession>
<protein>
    <submittedName>
        <fullName evidence="1">Uncharacterized protein</fullName>
    </submittedName>
</protein>
<comment type="caution">
    <text evidence="1">The sequence shown here is derived from an EMBL/GenBank/DDBJ whole genome shotgun (WGS) entry which is preliminary data.</text>
</comment>
<name>A0A4Y2ACN1_ARAVE</name>
<gene>
    <name evidence="1" type="ORF">AVEN_53401_1</name>
</gene>
<evidence type="ECO:0000313" key="1">
    <source>
        <dbReference type="EMBL" id="GBL76714.1"/>
    </source>
</evidence>
<proteinExistence type="predicted"/>
<organism evidence="1 2">
    <name type="scientific">Araneus ventricosus</name>
    <name type="common">Orbweaver spider</name>
    <name type="synonym">Epeira ventricosa</name>
    <dbReference type="NCBI Taxonomy" id="182803"/>
    <lineage>
        <taxon>Eukaryota</taxon>
        <taxon>Metazoa</taxon>
        <taxon>Ecdysozoa</taxon>
        <taxon>Arthropoda</taxon>
        <taxon>Chelicerata</taxon>
        <taxon>Arachnida</taxon>
        <taxon>Araneae</taxon>
        <taxon>Araneomorphae</taxon>
        <taxon>Entelegynae</taxon>
        <taxon>Araneoidea</taxon>
        <taxon>Araneidae</taxon>
        <taxon>Araneus</taxon>
    </lineage>
</organism>
<dbReference type="Proteomes" id="UP000499080">
    <property type="component" value="Unassembled WGS sequence"/>
</dbReference>
<sequence>MVFYQVKFKCGPVSHESSPGMQPVSMYWSQIRFLPQMLPRGSSVDLSNRTVVPNPQATDRYKVLGSNGTGPPKDYFHFYKLLFNLTVFLEIL</sequence>
<dbReference type="EMBL" id="BGPR01000010">
    <property type="protein sequence ID" value="GBL76714.1"/>
    <property type="molecule type" value="Genomic_DNA"/>
</dbReference>
<reference evidence="1 2" key="1">
    <citation type="journal article" date="2019" name="Sci. Rep.">
        <title>Orb-weaving spider Araneus ventricosus genome elucidates the spidroin gene catalogue.</title>
        <authorList>
            <person name="Kono N."/>
            <person name="Nakamura H."/>
            <person name="Ohtoshi R."/>
            <person name="Moran D.A.P."/>
            <person name="Shinohara A."/>
            <person name="Yoshida Y."/>
            <person name="Fujiwara M."/>
            <person name="Mori M."/>
            <person name="Tomita M."/>
            <person name="Arakawa K."/>
        </authorList>
    </citation>
    <scope>NUCLEOTIDE SEQUENCE [LARGE SCALE GENOMIC DNA]</scope>
</reference>
<keyword evidence="2" id="KW-1185">Reference proteome</keyword>
<evidence type="ECO:0000313" key="2">
    <source>
        <dbReference type="Proteomes" id="UP000499080"/>
    </source>
</evidence>
<dbReference type="AlphaFoldDB" id="A0A4Y2ACN1"/>